<protein>
    <submittedName>
        <fullName evidence="2">Uncharacterized conserved protein</fullName>
    </submittedName>
</protein>
<evidence type="ECO:0000313" key="2">
    <source>
        <dbReference type="EMBL" id="SNV32014.1"/>
    </source>
</evidence>
<dbReference type="Proteomes" id="UP000215196">
    <property type="component" value="Chromosome 1"/>
</dbReference>
<dbReference type="RefSeq" id="WP_095069355.1">
    <property type="nucleotide sequence ID" value="NZ_LT906465.1"/>
</dbReference>
<name>A0A239WEG6_9FLAO</name>
<dbReference type="PANTHER" id="PTHR35149">
    <property type="entry name" value="SLL5132 PROTEIN"/>
    <property type="match status" value="1"/>
</dbReference>
<reference evidence="2 3" key="1">
    <citation type="submission" date="2017-06" db="EMBL/GenBank/DDBJ databases">
        <authorList>
            <consortium name="Pathogen Informatics"/>
        </authorList>
    </citation>
    <scope>NUCLEOTIDE SEQUENCE [LARGE SCALE GENOMIC DNA]</scope>
    <source>
        <strain evidence="2 3">NCTC13490</strain>
    </source>
</reference>
<dbReference type="PANTHER" id="PTHR35149:SF1">
    <property type="entry name" value="DUF5655 DOMAIN-CONTAINING PROTEIN"/>
    <property type="match status" value="1"/>
</dbReference>
<sequence>MNNEIELLSINDLLDRHFYIPYYQRGYRWTEHHVTDLLEDIYAFSKSSNINDKDFYCLQPVVVKPKTWTENQESIVGYEVIDGQQRLTTIYIILHYLMKDFLKVDSLKEDYAKEIYSLRYETRPKSQEFLKDIKDDKSNIDFFHIAEAYKTVQNWFRDENRQLNRSDKDDFLKTLLGRKEDKKSVQVIWYSVEESVDSVDLFNRLNMGKIPLTNAELIKAIFLSSSSFKEDLPDEANRKKIVISQFWDIIEQQLNDENFWSFVTNSKMEKYATKIELLFDIISKKRTNEIDPLYTFIYFVNESKKENSSLWDLWLSVERYYYTLFEWYKSKNLYHKTGFLITNGYDLKTLIDLSVNSPKSTFEEEINRRISASIDSDFEKLSYSTAGDYKKIEKVLMLFNIESIRTNEKITEFYPFRFHKNQHWSLEHIHAQNSESLDRNKKEQWQKWLSYHTKLMEDVITETSDAAEQIEMQKLLDEVKLFNDDKLTYEVFEGLAKKIIEKFSEKNEQQINDPHNIANLALLGHNENAALNNSVFEVKRRAIISMDKEGAYIPVCTKRVFLKYYNDTNSSQQYYFWGHSDRESYVEEIKKVLAPYIKNQSVLN</sequence>
<proteinExistence type="predicted"/>
<dbReference type="EMBL" id="LT906465">
    <property type="protein sequence ID" value="SNV32014.1"/>
    <property type="molecule type" value="Genomic_DNA"/>
</dbReference>
<dbReference type="KEGG" id="ctak:4412677_00091"/>
<evidence type="ECO:0000313" key="3">
    <source>
        <dbReference type="Proteomes" id="UP000215196"/>
    </source>
</evidence>
<organism evidence="2 3">
    <name type="scientific">Chryseobacterium taklimakanense</name>
    <dbReference type="NCBI Taxonomy" id="536441"/>
    <lineage>
        <taxon>Bacteria</taxon>
        <taxon>Pseudomonadati</taxon>
        <taxon>Bacteroidota</taxon>
        <taxon>Flavobacteriia</taxon>
        <taxon>Flavobacteriales</taxon>
        <taxon>Weeksellaceae</taxon>
        <taxon>Chryseobacterium group</taxon>
        <taxon>Chryseobacterium</taxon>
    </lineage>
</organism>
<dbReference type="AlphaFoldDB" id="A0A239WEG6"/>
<gene>
    <name evidence="2" type="ORF">SAMEA4412677_00091</name>
</gene>
<evidence type="ECO:0000259" key="1">
    <source>
        <dbReference type="Pfam" id="PF03235"/>
    </source>
</evidence>
<dbReference type="Pfam" id="PF03235">
    <property type="entry name" value="GmrSD_N"/>
    <property type="match status" value="1"/>
</dbReference>
<accession>A0A239WEG6</accession>
<feature type="domain" description="GmrSD restriction endonucleases N-terminal" evidence="1">
    <location>
        <begin position="11"/>
        <end position="222"/>
    </location>
</feature>
<dbReference type="InterPro" id="IPR004919">
    <property type="entry name" value="GmrSD_N"/>
</dbReference>
<keyword evidence="3" id="KW-1185">Reference proteome</keyword>